<keyword evidence="6 7" id="KW-0472">Membrane</keyword>
<evidence type="ECO:0000259" key="8">
    <source>
        <dbReference type="Pfam" id="PF01694"/>
    </source>
</evidence>
<protein>
    <submittedName>
        <fullName evidence="9">Rhomboid family intramembrane serine protease</fullName>
    </submittedName>
</protein>
<keyword evidence="4 7" id="KW-0812">Transmembrane</keyword>
<dbReference type="InterPro" id="IPR035952">
    <property type="entry name" value="Rhomboid-like_sf"/>
</dbReference>
<dbReference type="Pfam" id="PF01694">
    <property type="entry name" value="Rhomboid"/>
    <property type="match status" value="1"/>
</dbReference>
<dbReference type="PANTHER" id="PTHR43066:SF26">
    <property type="entry name" value="RHOMBOID PROTEASE GLPG"/>
    <property type="match status" value="1"/>
</dbReference>
<dbReference type="Gene3D" id="1.20.1540.10">
    <property type="entry name" value="Rhomboid-like"/>
    <property type="match status" value="1"/>
</dbReference>
<name>A0ABQ5X7I3_9GAMM</name>
<feature type="transmembrane region" description="Helical" evidence="7">
    <location>
        <begin position="161"/>
        <end position="181"/>
    </location>
</feature>
<feature type="transmembrane region" description="Helical" evidence="7">
    <location>
        <begin position="68"/>
        <end position="94"/>
    </location>
</feature>
<reference evidence="10" key="1">
    <citation type="journal article" date="2019" name="Int. J. Syst. Evol. Microbiol.">
        <title>The Global Catalogue of Microorganisms (GCM) 10K type strain sequencing project: providing services to taxonomists for standard genome sequencing and annotation.</title>
        <authorList>
            <consortium name="The Broad Institute Genomics Platform"/>
            <consortium name="The Broad Institute Genome Sequencing Center for Infectious Disease"/>
            <person name="Wu L."/>
            <person name="Ma J."/>
        </authorList>
    </citation>
    <scope>NUCLEOTIDE SEQUENCE [LARGE SCALE GENOMIC DNA]</scope>
    <source>
        <strain evidence="10">NBRC 111981</strain>
    </source>
</reference>
<dbReference type="SUPFAM" id="SSF144091">
    <property type="entry name" value="Rhomboid-like"/>
    <property type="match status" value="1"/>
</dbReference>
<sequence>MRILAVDNFARERQDGRIPQHCPIRHMPITLLIILVGTSIVSFMAFNNRRLMDDLILWPPAIERKREYYRLVTYGLLHANPMHLLFNMLTLYFFGRQMEYIYNSTLGTFGFALFYLGGLIVSILPTYFNNRRNANYHSLGASGAVSAVLFGFILYQPWAKIYVFFAVGIPAIIYALLYVVYSMYMDRHGQDNVNHSAHLWGAAYGVAFTAVANPSVLSNFLDAMSRPHI</sequence>
<keyword evidence="9" id="KW-0645">Protease</keyword>
<proteinExistence type="predicted"/>
<keyword evidence="10" id="KW-1185">Reference proteome</keyword>
<evidence type="ECO:0000256" key="2">
    <source>
        <dbReference type="ARBA" id="ARBA00022475"/>
    </source>
</evidence>
<dbReference type="Proteomes" id="UP001156627">
    <property type="component" value="Unassembled WGS sequence"/>
</dbReference>
<gene>
    <name evidence="9" type="ORF">GCM10007898_11350</name>
</gene>
<keyword evidence="2" id="KW-1003">Cell membrane</keyword>
<evidence type="ECO:0000256" key="4">
    <source>
        <dbReference type="ARBA" id="ARBA00022692"/>
    </source>
</evidence>
<feature type="transmembrane region" description="Helical" evidence="7">
    <location>
        <begin position="136"/>
        <end position="155"/>
    </location>
</feature>
<comment type="subcellular location">
    <subcellularLocation>
        <location evidence="1">Membrane</location>
        <topology evidence="1">Multi-pass membrane protein</topology>
    </subcellularLocation>
</comment>
<evidence type="ECO:0000313" key="10">
    <source>
        <dbReference type="Proteomes" id="UP001156627"/>
    </source>
</evidence>
<keyword evidence="3" id="KW-0997">Cell inner membrane</keyword>
<dbReference type="EMBL" id="BSOA01000008">
    <property type="protein sequence ID" value="GLQ87569.1"/>
    <property type="molecule type" value="Genomic_DNA"/>
</dbReference>
<keyword evidence="9" id="KW-0378">Hydrolase</keyword>
<feature type="transmembrane region" description="Helical" evidence="7">
    <location>
        <begin position="29"/>
        <end position="47"/>
    </location>
</feature>
<evidence type="ECO:0000256" key="3">
    <source>
        <dbReference type="ARBA" id="ARBA00022519"/>
    </source>
</evidence>
<accession>A0ABQ5X7I3</accession>
<keyword evidence="5 7" id="KW-1133">Transmembrane helix</keyword>
<dbReference type="InterPro" id="IPR022764">
    <property type="entry name" value="Peptidase_S54_rhomboid_dom"/>
</dbReference>
<comment type="caution">
    <text evidence="9">The sequence shown here is derived from an EMBL/GenBank/DDBJ whole genome shotgun (WGS) entry which is preliminary data.</text>
</comment>
<evidence type="ECO:0000256" key="6">
    <source>
        <dbReference type="ARBA" id="ARBA00023136"/>
    </source>
</evidence>
<feature type="transmembrane region" description="Helical" evidence="7">
    <location>
        <begin position="100"/>
        <end position="124"/>
    </location>
</feature>
<evidence type="ECO:0000256" key="7">
    <source>
        <dbReference type="SAM" id="Phobius"/>
    </source>
</evidence>
<feature type="domain" description="Peptidase S54 rhomboid" evidence="8">
    <location>
        <begin position="66"/>
        <end position="211"/>
    </location>
</feature>
<dbReference type="GO" id="GO:0008233">
    <property type="term" value="F:peptidase activity"/>
    <property type="evidence" value="ECO:0007669"/>
    <property type="project" value="UniProtKB-KW"/>
</dbReference>
<evidence type="ECO:0000313" key="9">
    <source>
        <dbReference type="EMBL" id="GLQ87569.1"/>
    </source>
</evidence>
<dbReference type="GO" id="GO:0006508">
    <property type="term" value="P:proteolysis"/>
    <property type="evidence" value="ECO:0007669"/>
    <property type="project" value="UniProtKB-KW"/>
</dbReference>
<evidence type="ECO:0000256" key="1">
    <source>
        <dbReference type="ARBA" id="ARBA00004141"/>
    </source>
</evidence>
<dbReference type="PANTHER" id="PTHR43066">
    <property type="entry name" value="RHOMBOID-RELATED PROTEIN"/>
    <property type="match status" value="1"/>
</dbReference>
<organism evidence="9 10">
    <name type="scientific">Dyella flagellata</name>
    <dbReference type="NCBI Taxonomy" id="1867833"/>
    <lineage>
        <taxon>Bacteria</taxon>
        <taxon>Pseudomonadati</taxon>
        <taxon>Pseudomonadota</taxon>
        <taxon>Gammaproteobacteria</taxon>
        <taxon>Lysobacterales</taxon>
        <taxon>Rhodanobacteraceae</taxon>
        <taxon>Dyella</taxon>
    </lineage>
</organism>
<evidence type="ECO:0000256" key="5">
    <source>
        <dbReference type="ARBA" id="ARBA00022989"/>
    </source>
</evidence>